<evidence type="ECO:0000256" key="1">
    <source>
        <dbReference type="SAM" id="Phobius"/>
    </source>
</evidence>
<reference evidence="2" key="1">
    <citation type="journal article" date="2016" name="Nat. Genet.">
        <title>A high-quality carrot genome assembly provides new insights into carotenoid accumulation and asterid genome evolution.</title>
        <authorList>
            <person name="Iorizzo M."/>
            <person name="Ellison S."/>
            <person name="Senalik D."/>
            <person name="Zeng P."/>
            <person name="Satapoomin P."/>
            <person name="Huang J."/>
            <person name="Bowman M."/>
            <person name="Iovene M."/>
            <person name="Sanseverino W."/>
            <person name="Cavagnaro P."/>
            <person name="Yildiz M."/>
            <person name="Macko-Podgorni A."/>
            <person name="Moranska E."/>
            <person name="Grzebelus E."/>
            <person name="Grzebelus D."/>
            <person name="Ashrafi H."/>
            <person name="Zheng Z."/>
            <person name="Cheng S."/>
            <person name="Spooner D."/>
            <person name="Van Deynze A."/>
            <person name="Simon P."/>
        </authorList>
    </citation>
    <scope>NUCLEOTIDE SEQUENCE</scope>
    <source>
        <tissue evidence="2">Leaf</tissue>
    </source>
</reference>
<keyword evidence="1" id="KW-0472">Membrane</keyword>
<organism evidence="2 3">
    <name type="scientific">Daucus carota subsp. sativus</name>
    <name type="common">Carrot</name>
    <dbReference type="NCBI Taxonomy" id="79200"/>
    <lineage>
        <taxon>Eukaryota</taxon>
        <taxon>Viridiplantae</taxon>
        <taxon>Streptophyta</taxon>
        <taxon>Embryophyta</taxon>
        <taxon>Tracheophyta</taxon>
        <taxon>Spermatophyta</taxon>
        <taxon>Magnoliopsida</taxon>
        <taxon>eudicotyledons</taxon>
        <taxon>Gunneridae</taxon>
        <taxon>Pentapetalae</taxon>
        <taxon>asterids</taxon>
        <taxon>campanulids</taxon>
        <taxon>Apiales</taxon>
        <taxon>Apiaceae</taxon>
        <taxon>Apioideae</taxon>
        <taxon>Scandiceae</taxon>
        <taxon>Daucinae</taxon>
        <taxon>Daucus</taxon>
        <taxon>Daucus sect. Daucus</taxon>
    </lineage>
</organism>
<keyword evidence="1" id="KW-0812">Transmembrane</keyword>
<reference evidence="2" key="2">
    <citation type="submission" date="2022-03" db="EMBL/GenBank/DDBJ databases">
        <title>Draft title - Genomic analysis of global carrot germplasm unveils the trajectory of domestication and the origin of high carotenoid orange carrot.</title>
        <authorList>
            <person name="Iorizzo M."/>
            <person name="Ellison S."/>
            <person name="Senalik D."/>
            <person name="Macko-Podgorni A."/>
            <person name="Grzebelus D."/>
            <person name="Bostan H."/>
            <person name="Rolling W."/>
            <person name="Curaba J."/>
            <person name="Simon P."/>
        </authorList>
    </citation>
    <scope>NUCLEOTIDE SEQUENCE</scope>
    <source>
        <tissue evidence="2">Leaf</tissue>
    </source>
</reference>
<evidence type="ECO:0000313" key="3">
    <source>
        <dbReference type="Proteomes" id="UP000077755"/>
    </source>
</evidence>
<dbReference type="Pfam" id="PF05512">
    <property type="entry name" value="AWPM-19"/>
    <property type="match status" value="1"/>
</dbReference>
<evidence type="ECO:0008006" key="4">
    <source>
        <dbReference type="Google" id="ProtNLM"/>
    </source>
</evidence>
<dbReference type="Proteomes" id="UP000077755">
    <property type="component" value="Chromosome 4"/>
</dbReference>
<protein>
    <recommendedName>
        <fullName evidence="4">AWPM-19-like family protein</fullName>
    </recommendedName>
</protein>
<feature type="transmembrane region" description="Helical" evidence="1">
    <location>
        <begin position="53"/>
        <end position="74"/>
    </location>
</feature>
<dbReference type="PANTHER" id="PTHR33294">
    <property type="entry name" value="AWPM-19-LIKE FAMILY PROTEIN"/>
    <property type="match status" value="1"/>
</dbReference>
<dbReference type="InterPro" id="IPR008390">
    <property type="entry name" value="AWPM-19"/>
</dbReference>
<accession>A0AAF0WW37</accession>
<dbReference type="AlphaFoldDB" id="A0AAF0WW37"/>
<feature type="transmembrane region" description="Helical" evidence="1">
    <location>
        <begin position="86"/>
        <end position="105"/>
    </location>
</feature>
<keyword evidence="3" id="KW-1185">Reference proteome</keyword>
<name>A0AAF0WW37_DAUCS</name>
<keyword evidence="1" id="KW-1133">Transmembrane helix</keyword>
<feature type="transmembrane region" description="Helical" evidence="1">
    <location>
        <begin position="111"/>
        <end position="131"/>
    </location>
</feature>
<dbReference type="PANTHER" id="PTHR33294:SF8">
    <property type="entry name" value="OS02G0731500 PROTEIN"/>
    <property type="match status" value="1"/>
</dbReference>
<sequence>MEVGRGVRGLMRVILIVNFVAYLIVLGLAAWSIDKYIDGEQDHPHLGGNPSTSFMLIFALIAGAIGECSVLIGFTHLRAWRSDSLATAASSAIISWAVTALAFGYQTLEAFITISTVSQLIYVLLMHAGMLSTRFGPSYGSSS</sequence>
<dbReference type="EMBL" id="CP093346">
    <property type="protein sequence ID" value="WOG96594.1"/>
    <property type="molecule type" value="Genomic_DNA"/>
</dbReference>
<gene>
    <name evidence="2" type="ORF">DCAR_0415930</name>
</gene>
<evidence type="ECO:0000313" key="2">
    <source>
        <dbReference type="EMBL" id="WOG96594.1"/>
    </source>
</evidence>
<proteinExistence type="predicted"/>
<feature type="transmembrane region" description="Helical" evidence="1">
    <location>
        <begin position="12"/>
        <end position="33"/>
    </location>
</feature>